<gene>
    <name evidence="2" type="ORF">RM590_02325</name>
</gene>
<accession>A0ABU2MJE5</accession>
<reference evidence="3" key="1">
    <citation type="submission" date="2023-07" db="EMBL/GenBank/DDBJ databases">
        <title>30 novel species of actinomycetes from the DSMZ collection.</title>
        <authorList>
            <person name="Nouioui I."/>
        </authorList>
    </citation>
    <scope>NUCLEOTIDE SEQUENCE [LARGE SCALE GENOMIC DNA]</scope>
    <source>
        <strain evidence="3">DSM 44938</strain>
    </source>
</reference>
<dbReference type="Proteomes" id="UP001183246">
    <property type="component" value="Unassembled WGS sequence"/>
</dbReference>
<sequence length="90" mass="9820">MNAEEARHVDAVLRHLGLPGVVAPEDPENPAGVWRVYDRADPEKRTDTTADALVSLAKAFRRESRASASEPAQDEQKGPTRGFVIPPTDD</sequence>
<keyword evidence="3" id="KW-1185">Reference proteome</keyword>
<evidence type="ECO:0000313" key="2">
    <source>
        <dbReference type="EMBL" id="MDT0341488.1"/>
    </source>
</evidence>
<protein>
    <submittedName>
        <fullName evidence="2">Uncharacterized protein</fullName>
    </submittedName>
</protein>
<evidence type="ECO:0000313" key="3">
    <source>
        <dbReference type="Proteomes" id="UP001183246"/>
    </source>
</evidence>
<comment type="caution">
    <text evidence="2">The sequence shown here is derived from an EMBL/GenBank/DDBJ whole genome shotgun (WGS) entry which is preliminary data.</text>
</comment>
<dbReference type="EMBL" id="JAVREL010000001">
    <property type="protein sequence ID" value="MDT0341488.1"/>
    <property type="molecule type" value="Genomic_DNA"/>
</dbReference>
<feature type="region of interest" description="Disordered" evidence="1">
    <location>
        <begin position="62"/>
        <end position="90"/>
    </location>
</feature>
<proteinExistence type="predicted"/>
<organism evidence="2 3">
    <name type="scientific">Streptomyces litchfieldiae</name>
    <dbReference type="NCBI Taxonomy" id="3075543"/>
    <lineage>
        <taxon>Bacteria</taxon>
        <taxon>Bacillati</taxon>
        <taxon>Actinomycetota</taxon>
        <taxon>Actinomycetes</taxon>
        <taxon>Kitasatosporales</taxon>
        <taxon>Streptomycetaceae</taxon>
        <taxon>Streptomyces</taxon>
    </lineage>
</organism>
<dbReference type="RefSeq" id="WP_311702617.1">
    <property type="nucleotide sequence ID" value="NZ_JAVREL010000001.1"/>
</dbReference>
<name>A0ABU2MJE5_9ACTN</name>
<evidence type="ECO:0000256" key="1">
    <source>
        <dbReference type="SAM" id="MobiDB-lite"/>
    </source>
</evidence>